<name>A0A5B3HZD9_9BACT</name>
<protein>
    <recommendedName>
        <fullName evidence="1">Large polyvalent protein associated domain-containing protein</fullName>
    </recommendedName>
</protein>
<dbReference type="EMBL" id="VVXH01000024">
    <property type="protein sequence ID" value="KAA2375258.1"/>
    <property type="molecule type" value="Genomic_DNA"/>
</dbReference>
<evidence type="ECO:0000313" key="3">
    <source>
        <dbReference type="Proteomes" id="UP000322940"/>
    </source>
</evidence>
<organism evidence="2 3">
    <name type="scientific">Alistipes onderdonkii</name>
    <dbReference type="NCBI Taxonomy" id="328813"/>
    <lineage>
        <taxon>Bacteria</taxon>
        <taxon>Pseudomonadati</taxon>
        <taxon>Bacteroidota</taxon>
        <taxon>Bacteroidia</taxon>
        <taxon>Bacteroidales</taxon>
        <taxon>Rikenellaceae</taxon>
        <taxon>Alistipes</taxon>
    </lineage>
</organism>
<reference evidence="2 3" key="1">
    <citation type="journal article" date="2019" name="Nat. Med.">
        <title>A library of human gut bacterial isolates paired with longitudinal multiomics data enables mechanistic microbiome research.</title>
        <authorList>
            <person name="Poyet M."/>
            <person name="Groussin M."/>
            <person name="Gibbons S.M."/>
            <person name="Avila-Pacheco J."/>
            <person name="Jiang X."/>
            <person name="Kearney S.M."/>
            <person name="Perrotta A.R."/>
            <person name="Berdy B."/>
            <person name="Zhao S."/>
            <person name="Lieberman T.D."/>
            <person name="Swanson P.K."/>
            <person name="Smith M."/>
            <person name="Roesemann S."/>
            <person name="Alexander J.E."/>
            <person name="Rich S.A."/>
            <person name="Livny J."/>
            <person name="Vlamakis H."/>
            <person name="Clish C."/>
            <person name="Bullock K."/>
            <person name="Deik A."/>
            <person name="Scott J."/>
            <person name="Pierce K.A."/>
            <person name="Xavier R.J."/>
            <person name="Alm E.J."/>
        </authorList>
    </citation>
    <scope>NUCLEOTIDE SEQUENCE [LARGE SCALE GENOMIC DNA]</scope>
    <source>
        <strain evidence="2 3">BIOML-A266</strain>
    </source>
</reference>
<comment type="caution">
    <text evidence="2">The sequence shown here is derived from an EMBL/GenBank/DDBJ whole genome shotgun (WGS) entry which is preliminary data.</text>
</comment>
<evidence type="ECO:0000259" key="1">
    <source>
        <dbReference type="Pfam" id="PF18847"/>
    </source>
</evidence>
<dbReference type="InterPro" id="IPR041311">
    <property type="entry name" value="LPD29"/>
</dbReference>
<feature type="domain" description="Large polyvalent protein associated" evidence="1">
    <location>
        <begin position="24"/>
        <end position="97"/>
    </location>
</feature>
<evidence type="ECO:0000313" key="2">
    <source>
        <dbReference type="EMBL" id="KAA2375258.1"/>
    </source>
</evidence>
<dbReference type="Proteomes" id="UP000322940">
    <property type="component" value="Unassembled WGS sequence"/>
</dbReference>
<sequence length="181" mass="20552">MKNDSNNAAKQMIARYPDLKPYPKSAAENLRRELRAVFPQITFSVRYKSFSGGDEITVSYEDGPKVEEVEAIANKYAYDSSQCDAMTDYYDYRPTEFTRIFGGAKFVLIRRDMSDRVRADLCCKAVEIAPDLADGRNVRREELFSPGEMCASVELFEATRGLCWVSADSIARNLFNKMSFA</sequence>
<proteinExistence type="predicted"/>
<gene>
    <name evidence="2" type="ORF">F2Y10_15335</name>
</gene>
<dbReference type="RefSeq" id="WP_014774407.1">
    <property type="nucleotide sequence ID" value="NZ_DAWDON010000064.1"/>
</dbReference>
<dbReference type="AlphaFoldDB" id="A0A5B3HZD9"/>
<accession>A0A5B3HZD9</accession>
<dbReference type="Pfam" id="PF18847">
    <property type="entry name" value="LPD29"/>
    <property type="match status" value="1"/>
</dbReference>